<protein>
    <recommendedName>
        <fullName evidence="5">DUF1738 domain-containing protein</fullName>
    </recommendedName>
</protein>
<evidence type="ECO:0000259" key="2">
    <source>
        <dbReference type="Pfam" id="PF18818"/>
    </source>
</evidence>
<sequence length="497" mass="57199">MVIYLCKCINKGVSMTKQKNKNISKKQQDYFDKLTQDSANAVAAYIESGNKVKFEKYTVDTQIFGIAQNASGRKYNGNNALNLTLAQLNNQYAYNVYMTKKQIQEEIIEPLKLDQDKIEKIKLDYPKFNPDFWIPKGSKFDIASFSKFKFYDKDSNEIFNKEKIKELQNLDDLTLKVKGFEKRFAGKQNYQVFNISQIHHLMTNDTIKALSRKHKDIMNYEKARKGDVMPEEGINLKYKLIKATHRQAMIVEQGISVNQVEKAPAFFAPSDFSINVPKNNKYKSDYHALSTETHELQHSIGFKTGRDLSGMSGSAAYSKEESTTELATMVIFAYYNIKGESLQSESYISGWVKDNPQEVMKCVSASSKGVKDFLDNVSNYKNKLDYVNDLDEQCLLSFNTDIKTISDDFEEFKQFVDSPIVGYKNNEHGTVFVVEKGDVELEKELSLILKDKLSEYSIKTQKQEEKDLLELEPVSLDIEDKKLEVKKTKESQRKLKY</sequence>
<organism evidence="3 4">
    <name type="scientific">Vibrio splendidus</name>
    <dbReference type="NCBI Taxonomy" id="29497"/>
    <lineage>
        <taxon>Bacteria</taxon>
        <taxon>Pseudomonadati</taxon>
        <taxon>Pseudomonadota</taxon>
        <taxon>Gammaproteobacteria</taxon>
        <taxon>Vibrionales</taxon>
        <taxon>Vibrionaceae</taxon>
        <taxon>Vibrio</taxon>
    </lineage>
</organism>
<feature type="domain" description="N-terminal" evidence="1">
    <location>
        <begin position="34"/>
        <end position="106"/>
    </location>
</feature>
<dbReference type="GO" id="GO:0003697">
    <property type="term" value="F:single-stranded DNA binding"/>
    <property type="evidence" value="ECO:0007669"/>
    <property type="project" value="InterPro"/>
</dbReference>
<gene>
    <name evidence="3" type="ORF">CWO07_02210</name>
</gene>
<comment type="caution">
    <text evidence="3">The sequence shown here is derived from an EMBL/GenBank/DDBJ whole genome shotgun (WGS) entry which is preliminary data.</text>
</comment>
<dbReference type="Proteomes" id="UP000244197">
    <property type="component" value="Unassembled WGS sequence"/>
</dbReference>
<dbReference type="EMBL" id="PIFK01000003">
    <property type="protein sequence ID" value="PTP39403.1"/>
    <property type="molecule type" value="Genomic_DNA"/>
</dbReference>
<evidence type="ECO:0000313" key="3">
    <source>
        <dbReference type="EMBL" id="PTP39403.1"/>
    </source>
</evidence>
<feature type="domain" description="Polyvalent protein metallopeptidase" evidence="2">
    <location>
        <begin position="247"/>
        <end position="354"/>
    </location>
</feature>
<dbReference type="AlphaFoldDB" id="A0A2T5F0X3"/>
<dbReference type="InterPro" id="IPR041459">
    <property type="entry name" value="MPTase-PolyVal"/>
</dbReference>
<accession>A0A2T5F0X3</accession>
<dbReference type="Pfam" id="PF18818">
    <property type="entry name" value="MPTase-PolyVal"/>
    <property type="match status" value="1"/>
</dbReference>
<dbReference type="Pfam" id="PF08401">
    <property type="entry name" value="ArdcN"/>
    <property type="match status" value="1"/>
</dbReference>
<evidence type="ECO:0008006" key="5">
    <source>
        <dbReference type="Google" id="ProtNLM"/>
    </source>
</evidence>
<proteinExistence type="predicted"/>
<dbReference type="InterPro" id="IPR013610">
    <property type="entry name" value="ArdC_N"/>
</dbReference>
<evidence type="ECO:0000313" key="4">
    <source>
        <dbReference type="Proteomes" id="UP000244197"/>
    </source>
</evidence>
<name>A0A2T5F0X3_VIBSP</name>
<evidence type="ECO:0000259" key="1">
    <source>
        <dbReference type="Pfam" id="PF08401"/>
    </source>
</evidence>
<reference evidence="3 4" key="1">
    <citation type="submission" date="2017-11" db="EMBL/GenBank/DDBJ databases">
        <title>Population delineation of vibrios coincides with oyster pathogenicity.</title>
        <authorList>
            <person name="Bruto M."/>
            <person name="Labreuche Y."/>
            <person name="James A."/>
            <person name="Piel D."/>
            <person name="Chenivesse S."/>
            <person name="Petton B."/>
            <person name="Polz M.F."/>
            <person name="Le Roux F."/>
        </authorList>
    </citation>
    <scope>NUCLEOTIDE SEQUENCE [LARGE SCALE GENOMIC DNA]</scope>
    <source>
        <strain evidence="3 4">FF_144</strain>
    </source>
</reference>